<dbReference type="Pfam" id="PF01266">
    <property type="entry name" value="DAO"/>
    <property type="match status" value="1"/>
</dbReference>
<accession>A0A255ZCF6</accession>
<keyword evidence="3" id="KW-1185">Reference proteome</keyword>
<dbReference type="Gene3D" id="3.30.9.10">
    <property type="entry name" value="D-Amino Acid Oxidase, subunit A, domain 2"/>
    <property type="match status" value="1"/>
</dbReference>
<evidence type="ECO:0000313" key="3">
    <source>
        <dbReference type="Proteomes" id="UP000216035"/>
    </source>
</evidence>
<organism evidence="2 3">
    <name type="scientific">Flavobacterium aurantiibacter</name>
    <dbReference type="NCBI Taxonomy" id="2023067"/>
    <lineage>
        <taxon>Bacteria</taxon>
        <taxon>Pseudomonadati</taxon>
        <taxon>Bacteroidota</taxon>
        <taxon>Flavobacteriia</taxon>
        <taxon>Flavobacteriales</taxon>
        <taxon>Flavobacteriaceae</taxon>
        <taxon>Flavobacterium</taxon>
    </lineage>
</organism>
<evidence type="ECO:0000259" key="1">
    <source>
        <dbReference type="Pfam" id="PF01266"/>
    </source>
</evidence>
<dbReference type="InterPro" id="IPR006076">
    <property type="entry name" value="FAD-dep_OxRdtase"/>
</dbReference>
<dbReference type="SUPFAM" id="SSF51905">
    <property type="entry name" value="FAD/NAD(P)-binding domain"/>
    <property type="match status" value="1"/>
</dbReference>
<name>A0A255ZCF6_9FLAO</name>
<evidence type="ECO:0000313" key="2">
    <source>
        <dbReference type="EMBL" id="OYQ38575.1"/>
    </source>
</evidence>
<feature type="domain" description="FAD dependent oxidoreductase" evidence="1">
    <location>
        <begin position="18"/>
        <end position="371"/>
    </location>
</feature>
<dbReference type="RefSeq" id="WP_094487455.1">
    <property type="nucleotide sequence ID" value="NZ_NOXX01000226.1"/>
</dbReference>
<dbReference type="PANTHER" id="PTHR13847">
    <property type="entry name" value="SARCOSINE DEHYDROGENASE-RELATED"/>
    <property type="match status" value="1"/>
</dbReference>
<dbReference type="PANTHER" id="PTHR13847:SF281">
    <property type="entry name" value="FAD DEPENDENT OXIDOREDUCTASE DOMAIN-CONTAINING PROTEIN"/>
    <property type="match status" value="1"/>
</dbReference>
<dbReference type="Gene3D" id="3.50.50.60">
    <property type="entry name" value="FAD/NAD(P)-binding domain"/>
    <property type="match status" value="1"/>
</dbReference>
<reference evidence="2 3" key="1">
    <citation type="submission" date="2017-07" db="EMBL/GenBank/DDBJ databases">
        <title>Flavobacterium cyanobacteriorum sp. nov., isolated from cyanobacterial aggregates in a eutrophic lake.</title>
        <authorList>
            <person name="Cai H."/>
        </authorList>
    </citation>
    <scope>NUCLEOTIDE SEQUENCE [LARGE SCALE GENOMIC DNA]</scope>
    <source>
        <strain evidence="2 3">TH167</strain>
    </source>
</reference>
<proteinExistence type="predicted"/>
<gene>
    <name evidence="2" type="ORF">CHX27_14390</name>
</gene>
<protein>
    <submittedName>
        <fullName evidence="2">FAD-dependent oxidoreductase</fullName>
    </submittedName>
</protein>
<comment type="caution">
    <text evidence="2">The sequence shown here is derived from an EMBL/GenBank/DDBJ whole genome shotgun (WGS) entry which is preliminary data.</text>
</comment>
<dbReference type="OrthoDB" id="1491488at2"/>
<dbReference type="Proteomes" id="UP000216035">
    <property type="component" value="Unassembled WGS sequence"/>
</dbReference>
<dbReference type="GO" id="GO:0005737">
    <property type="term" value="C:cytoplasm"/>
    <property type="evidence" value="ECO:0007669"/>
    <property type="project" value="TreeGrafter"/>
</dbReference>
<dbReference type="InterPro" id="IPR036188">
    <property type="entry name" value="FAD/NAD-bd_sf"/>
</dbReference>
<dbReference type="AlphaFoldDB" id="A0A255ZCF6"/>
<dbReference type="EMBL" id="NOXX01000226">
    <property type="protein sequence ID" value="OYQ38575.1"/>
    <property type="molecule type" value="Genomic_DNA"/>
</dbReference>
<sequence>MKPTFSYWEKETFLKRYDYVIVGSGIVGLFAALKLRDAHPNASIAILEKGILPEGASTKNAGFACFGSSSELLDDLNTSNEEAVIELVSKRKEGLNLLRKTLGDSAINYEPFGGYEVFLEKDESLFNSCFLRLDYLNELLHPVFKGAVFSKVIDRFNFSNTKEYLIYNQFEGQLHTGKMMQALLQKVQAAGVVIFTKQNVTNYHESGSHVSISTDDFELECHKLLFATNAFASQLLPVAVTPGRAQVLVTKPIPNLDIKGSFHLDRGYFYFRNIENRILFGGGRNLDFESETTTDFGTTNQIQNQLKTYLESVILPNTRFEIDYSWSGIMGLGAEKRPIVQQLTERTYCGVRLGGMGVAIGSLVGTELAALV</sequence>